<dbReference type="InterPro" id="IPR001789">
    <property type="entry name" value="Sig_transdc_resp-reg_receiver"/>
</dbReference>
<keyword evidence="3" id="KW-0805">Transcription regulation</keyword>
<evidence type="ECO:0000256" key="4">
    <source>
        <dbReference type="ARBA" id="ARBA00023125"/>
    </source>
</evidence>
<dbReference type="SMART" id="SM00448">
    <property type="entry name" value="REC"/>
    <property type="match status" value="1"/>
</dbReference>
<evidence type="ECO:0000259" key="9">
    <source>
        <dbReference type="PROSITE" id="PS51755"/>
    </source>
</evidence>
<dbReference type="InterPro" id="IPR039420">
    <property type="entry name" value="WalR-like"/>
</dbReference>
<feature type="domain" description="Response regulatory" evidence="8">
    <location>
        <begin position="2"/>
        <end position="116"/>
    </location>
</feature>
<sequence>MRVLLVEDSPILGQILHDHLERHGHACDLARDGEQALAHLRDPRYDAVVLDLMLPKLDGLDVLRWLRARGDAVPVLVLSARDQIRDRVEALDAGADDYLVKPFALDELLARLRALLRRPAHALPALLQHDGLTLDPRLRQARYREQSLPLSPKEYALLEALLRARGQVLSRTQLFERLYDHGSEASDKVIEVIMSTLRGKLARVGIGNLIQTRRGFGYFIP</sequence>
<dbReference type="GO" id="GO:0000156">
    <property type="term" value="F:phosphorelay response regulator activity"/>
    <property type="evidence" value="ECO:0007669"/>
    <property type="project" value="TreeGrafter"/>
</dbReference>
<gene>
    <name evidence="10" type="ORF">SAMN02745204_00477</name>
</gene>
<protein>
    <submittedName>
        <fullName evidence="10">DNA-binding response regulator, OmpR family, contains REC and winged-helix (WHTH) domain</fullName>
    </submittedName>
</protein>
<evidence type="ECO:0000256" key="5">
    <source>
        <dbReference type="ARBA" id="ARBA00023163"/>
    </source>
</evidence>
<dbReference type="Gene3D" id="3.40.50.2300">
    <property type="match status" value="1"/>
</dbReference>
<dbReference type="CDD" id="cd00383">
    <property type="entry name" value="trans_reg_C"/>
    <property type="match status" value="1"/>
</dbReference>
<dbReference type="Gene3D" id="6.10.250.690">
    <property type="match status" value="1"/>
</dbReference>
<evidence type="ECO:0000256" key="3">
    <source>
        <dbReference type="ARBA" id="ARBA00023015"/>
    </source>
</evidence>
<keyword evidence="5" id="KW-0804">Transcription</keyword>
<dbReference type="GO" id="GO:0006355">
    <property type="term" value="P:regulation of DNA-templated transcription"/>
    <property type="evidence" value="ECO:0007669"/>
    <property type="project" value="InterPro"/>
</dbReference>
<dbReference type="Proteomes" id="UP000242857">
    <property type="component" value="Unassembled WGS sequence"/>
</dbReference>
<evidence type="ECO:0000256" key="7">
    <source>
        <dbReference type="PROSITE-ProRule" id="PRU01091"/>
    </source>
</evidence>
<dbReference type="SMART" id="SM00862">
    <property type="entry name" value="Trans_reg_C"/>
    <property type="match status" value="1"/>
</dbReference>
<dbReference type="GO" id="GO:0032993">
    <property type="term" value="C:protein-DNA complex"/>
    <property type="evidence" value="ECO:0007669"/>
    <property type="project" value="TreeGrafter"/>
</dbReference>
<organism evidence="10 11">
    <name type="scientific">Thermomonas hydrothermalis</name>
    <dbReference type="NCBI Taxonomy" id="213588"/>
    <lineage>
        <taxon>Bacteria</taxon>
        <taxon>Pseudomonadati</taxon>
        <taxon>Pseudomonadota</taxon>
        <taxon>Gammaproteobacteria</taxon>
        <taxon>Lysobacterales</taxon>
        <taxon>Lysobacteraceae</taxon>
        <taxon>Thermomonas</taxon>
    </lineage>
</organism>
<dbReference type="Pfam" id="PF00486">
    <property type="entry name" value="Trans_reg_C"/>
    <property type="match status" value="1"/>
</dbReference>
<dbReference type="CDD" id="cd19935">
    <property type="entry name" value="REC_OmpR_CusR-like"/>
    <property type="match status" value="1"/>
</dbReference>
<dbReference type="InterPro" id="IPR011006">
    <property type="entry name" value="CheY-like_superfamily"/>
</dbReference>
<feature type="domain" description="OmpR/PhoB-type" evidence="9">
    <location>
        <begin position="124"/>
        <end position="221"/>
    </location>
</feature>
<reference evidence="11" key="1">
    <citation type="submission" date="2016-11" db="EMBL/GenBank/DDBJ databases">
        <authorList>
            <person name="Varghese N."/>
            <person name="Submissions S."/>
        </authorList>
    </citation>
    <scope>NUCLEOTIDE SEQUENCE [LARGE SCALE GENOMIC DNA]</scope>
    <source>
        <strain evidence="11">DSM 14834</strain>
    </source>
</reference>
<dbReference type="STRING" id="213588.SAMN02745204_00477"/>
<dbReference type="PROSITE" id="PS51755">
    <property type="entry name" value="OMPR_PHOB"/>
    <property type="match status" value="1"/>
</dbReference>
<keyword evidence="11" id="KW-1185">Reference proteome</keyword>
<dbReference type="GO" id="GO:0005829">
    <property type="term" value="C:cytosol"/>
    <property type="evidence" value="ECO:0007669"/>
    <property type="project" value="TreeGrafter"/>
</dbReference>
<dbReference type="AlphaFoldDB" id="A0A1M4TMP9"/>
<proteinExistence type="predicted"/>
<dbReference type="PANTHER" id="PTHR48111">
    <property type="entry name" value="REGULATOR OF RPOS"/>
    <property type="match status" value="1"/>
</dbReference>
<accession>A0A1M4TMP9</accession>
<dbReference type="PANTHER" id="PTHR48111:SF67">
    <property type="entry name" value="TRANSCRIPTIONAL REGULATORY PROTEIN TCTD"/>
    <property type="match status" value="1"/>
</dbReference>
<feature type="DNA-binding region" description="OmpR/PhoB-type" evidence="7">
    <location>
        <begin position="124"/>
        <end position="221"/>
    </location>
</feature>
<dbReference type="GO" id="GO:0000976">
    <property type="term" value="F:transcription cis-regulatory region binding"/>
    <property type="evidence" value="ECO:0007669"/>
    <property type="project" value="TreeGrafter"/>
</dbReference>
<evidence type="ECO:0000256" key="6">
    <source>
        <dbReference type="PROSITE-ProRule" id="PRU00169"/>
    </source>
</evidence>
<keyword evidence="4 7" id="KW-0238">DNA-binding</keyword>
<evidence type="ECO:0000256" key="1">
    <source>
        <dbReference type="ARBA" id="ARBA00022553"/>
    </source>
</evidence>
<dbReference type="Pfam" id="PF00072">
    <property type="entry name" value="Response_reg"/>
    <property type="match status" value="1"/>
</dbReference>
<evidence type="ECO:0000259" key="8">
    <source>
        <dbReference type="PROSITE" id="PS50110"/>
    </source>
</evidence>
<dbReference type="EMBL" id="FQUK01000005">
    <property type="protein sequence ID" value="SHE45675.1"/>
    <property type="molecule type" value="Genomic_DNA"/>
</dbReference>
<dbReference type="Gene3D" id="1.10.10.10">
    <property type="entry name" value="Winged helix-like DNA-binding domain superfamily/Winged helix DNA-binding domain"/>
    <property type="match status" value="1"/>
</dbReference>
<dbReference type="InterPro" id="IPR036388">
    <property type="entry name" value="WH-like_DNA-bd_sf"/>
</dbReference>
<keyword evidence="1 6" id="KW-0597">Phosphoprotein</keyword>
<evidence type="ECO:0000256" key="2">
    <source>
        <dbReference type="ARBA" id="ARBA00023012"/>
    </source>
</evidence>
<dbReference type="FunFam" id="3.40.50.2300:FF:000002">
    <property type="entry name" value="DNA-binding response regulator PhoP"/>
    <property type="match status" value="1"/>
</dbReference>
<keyword evidence="2" id="KW-0902">Two-component regulatory system</keyword>
<dbReference type="PROSITE" id="PS50110">
    <property type="entry name" value="RESPONSE_REGULATORY"/>
    <property type="match status" value="1"/>
</dbReference>
<evidence type="ECO:0000313" key="10">
    <source>
        <dbReference type="EMBL" id="SHE45675.1"/>
    </source>
</evidence>
<dbReference type="InterPro" id="IPR001867">
    <property type="entry name" value="OmpR/PhoB-type_DNA-bd"/>
</dbReference>
<evidence type="ECO:0000313" key="11">
    <source>
        <dbReference type="Proteomes" id="UP000242857"/>
    </source>
</evidence>
<name>A0A1M4TMP9_9GAMM</name>
<dbReference type="SUPFAM" id="SSF52172">
    <property type="entry name" value="CheY-like"/>
    <property type="match status" value="1"/>
</dbReference>
<feature type="modified residue" description="4-aspartylphosphate" evidence="6">
    <location>
        <position position="51"/>
    </location>
</feature>
<dbReference type="OrthoDB" id="9802426at2"/>
<dbReference type="RefSeq" id="WP_072755031.1">
    <property type="nucleotide sequence ID" value="NZ_FQUK01000005.1"/>
</dbReference>